<protein>
    <submittedName>
        <fullName evidence="1">Uncharacterized protein</fullName>
    </submittedName>
</protein>
<comment type="caution">
    <text evidence="1">The sequence shown here is derived from an EMBL/GenBank/DDBJ whole genome shotgun (WGS) entry which is preliminary data.</text>
</comment>
<proteinExistence type="predicted"/>
<organism evidence="1 2">
    <name type="scientific">Gigaspora margarita</name>
    <dbReference type="NCBI Taxonomy" id="4874"/>
    <lineage>
        <taxon>Eukaryota</taxon>
        <taxon>Fungi</taxon>
        <taxon>Fungi incertae sedis</taxon>
        <taxon>Mucoromycota</taxon>
        <taxon>Glomeromycotina</taxon>
        <taxon>Glomeromycetes</taxon>
        <taxon>Diversisporales</taxon>
        <taxon>Gigasporaceae</taxon>
        <taxon>Gigaspora</taxon>
    </lineage>
</organism>
<reference evidence="1 2" key="1">
    <citation type="journal article" date="2019" name="Environ. Microbiol.">
        <title>At the nexus of three kingdoms: the genome of the mycorrhizal fungus Gigaspora margarita provides insights into plant, endobacterial and fungal interactions.</title>
        <authorList>
            <person name="Venice F."/>
            <person name="Ghignone S."/>
            <person name="Salvioli di Fossalunga A."/>
            <person name="Amselem J."/>
            <person name="Novero M."/>
            <person name="Xianan X."/>
            <person name="Sedzielewska Toro K."/>
            <person name="Morin E."/>
            <person name="Lipzen A."/>
            <person name="Grigoriev I.V."/>
            <person name="Henrissat B."/>
            <person name="Martin F.M."/>
            <person name="Bonfante P."/>
        </authorList>
    </citation>
    <scope>NUCLEOTIDE SEQUENCE [LARGE SCALE GENOMIC DNA]</scope>
    <source>
        <strain evidence="1 2">BEG34</strain>
    </source>
</reference>
<gene>
    <name evidence="1" type="ORF">F8M41_001397</name>
</gene>
<evidence type="ECO:0000313" key="1">
    <source>
        <dbReference type="EMBL" id="KAF0455830.1"/>
    </source>
</evidence>
<sequence>MFSIVHANPGYVYCDKTNISTSYSNASSLSVNFEEWHPNFIKYFTQIDETIPTTMYTYLEYILDTDDIYLETTTLFADTPPGTTKLLRTDNVEKPDLNGIGYRIYVRLFDTQPFRIRSCMIFDRSINKK</sequence>
<dbReference type="EMBL" id="WTPW01001108">
    <property type="protein sequence ID" value="KAF0455830.1"/>
    <property type="molecule type" value="Genomic_DNA"/>
</dbReference>
<keyword evidence="2" id="KW-1185">Reference proteome</keyword>
<dbReference type="Proteomes" id="UP000439903">
    <property type="component" value="Unassembled WGS sequence"/>
</dbReference>
<dbReference type="AlphaFoldDB" id="A0A8H4A9A7"/>
<evidence type="ECO:0000313" key="2">
    <source>
        <dbReference type="Proteomes" id="UP000439903"/>
    </source>
</evidence>
<accession>A0A8H4A9A7</accession>
<name>A0A8H4A9A7_GIGMA</name>